<dbReference type="RefSeq" id="WP_005432462.1">
    <property type="nucleotide sequence ID" value="NZ_KE150481.1"/>
</dbReference>
<comment type="similarity">
    <text evidence="11">Belongs to the class I-like SAM-binding methyltransferase superfamily. RNA methyltransferase RlmE family.</text>
</comment>
<evidence type="ECO:0000256" key="11">
    <source>
        <dbReference type="HAMAP-Rule" id="MF_01547"/>
    </source>
</evidence>
<dbReference type="GO" id="GO:0008650">
    <property type="term" value="F:rRNA (uridine-2'-O-)-methyltransferase activity"/>
    <property type="evidence" value="ECO:0007669"/>
    <property type="project" value="UniProtKB-UniRule"/>
</dbReference>
<dbReference type="HAMAP" id="MF_01547">
    <property type="entry name" value="RNA_methyltr_E"/>
    <property type="match status" value="1"/>
</dbReference>
<dbReference type="FunFam" id="3.40.50.150:FF:000005">
    <property type="entry name" value="Ribosomal RNA large subunit methyltransferase E"/>
    <property type="match status" value="1"/>
</dbReference>
<keyword evidence="15" id="KW-1185">Reference proteome</keyword>
<evidence type="ECO:0000259" key="13">
    <source>
        <dbReference type="Pfam" id="PF01728"/>
    </source>
</evidence>
<evidence type="ECO:0000256" key="12">
    <source>
        <dbReference type="PIRSR" id="PIRSR005461-1"/>
    </source>
</evidence>
<keyword evidence="11" id="KW-0963">Cytoplasm</keyword>
<dbReference type="InterPro" id="IPR002877">
    <property type="entry name" value="RNA_MeTrfase_FtsJ_dom"/>
</dbReference>
<feature type="binding site" evidence="11">
    <location>
        <position position="105"/>
    </location>
    <ligand>
        <name>S-adenosyl-L-methionine</name>
        <dbReference type="ChEBI" id="CHEBI:59789"/>
    </ligand>
</feature>
<dbReference type="GeneID" id="64062645"/>
<feature type="binding site" evidence="11">
    <location>
        <position position="89"/>
    </location>
    <ligand>
        <name>S-adenosyl-L-methionine</name>
        <dbReference type="ChEBI" id="CHEBI:59789"/>
    </ligand>
</feature>
<dbReference type="EMBL" id="ATCF01000030">
    <property type="protein sequence ID" value="EPD97843.1"/>
    <property type="molecule type" value="Genomic_DNA"/>
</dbReference>
<dbReference type="Gene3D" id="3.40.50.150">
    <property type="entry name" value="Vaccinia Virus protein VP39"/>
    <property type="match status" value="1"/>
</dbReference>
<organism evidence="14 15">
    <name type="scientific">Sutterella wadsworthensis HGA0223</name>
    <dbReference type="NCBI Taxonomy" id="1203554"/>
    <lineage>
        <taxon>Bacteria</taxon>
        <taxon>Pseudomonadati</taxon>
        <taxon>Pseudomonadota</taxon>
        <taxon>Betaproteobacteria</taxon>
        <taxon>Burkholderiales</taxon>
        <taxon>Sutterellaceae</taxon>
        <taxon>Sutterella</taxon>
    </lineage>
</organism>
<dbReference type="PANTHER" id="PTHR10920:SF18">
    <property type="entry name" value="RRNA METHYLTRANSFERASE 2, MITOCHONDRIAL"/>
    <property type="match status" value="1"/>
</dbReference>
<dbReference type="SUPFAM" id="SSF53335">
    <property type="entry name" value="S-adenosyl-L-methionine-dependent methyltransferases"/>
    <property type="match status" value="1"/>
</dbReference>
<evidence type="ECO:0000256" key="9">
    <source>
        <dbReference type="ARBA" id="ARBA00042745"/>
    </source>
</evidence>
<feature type="binding site" evidence="11">
    <location>
        <position position="64"/>
    </location>
    <ligand>
        <name>S-adenosyl-L-methionine</name>
        <dbReference type="ChEBI" id="CHEBI:59789"/>
    </ligand>
</feature>
<evidence type="ECO:0000313" key="14">
    <source>
        <dbReference type="EMBL" id="EPD97843.1"/>
    </source>
</evidence>
<name>S3B924_9BURK</name>
<dbReference type="InterPro" id="IPR029063">
    <property type="entry name" value="SAM-dependent_MTases_sf"/>
</dbReference>
<keyword evidence="1 11" id="KW-0698">rRNA processing</keyword>
<keyword evidence="4 11" id="KW-0949">S-adenosyl-L-methionine</keyword>
<dbReference type="InterPro" id="IPR015507">
    <property type="entry name" value="rRNA-MeTfrase_E"/>
</dbReference>
<feature type="active site" description="Proton acceptor" evidence="11 12">
    <location>
        <position position="170"/>
    </location>
</feature>
<keyword evidence="3 11" id="KW-0808">Transferase</keyword>
<evidence type="ECO:0000256" key="4">
    <source>
        <dbReference type="ARBA" id="ARBA00022691"/>
    </source>
</evidence>
<dbReference type="Pfam" id="PF01728">
    <property type="entry name" value="FtsJ"/>
    <property type="match status" value="1"/>
</dbReference>
<dbReference type="EC" id="2.1.1.166" evidence="6 11"/>
<dbReference type="PIRSF" id="PIRSF005461">
    <property type="entry name" value="23S_rRNA_mtase"/>
    <property type="match status" value="1"/>
</dbReference>
<dbReference type="InterPro" id="IPR050082">
    <property type="entry name" value="RNA_methyltr_RlmE"/>
</dbReference>
<gene>
    <name evidence="11" type="primary">rlmE</name>
    <name evidence="11" type="synonym">ftsJ</name>
    <name evidence="11" type="synonym">rrmJ</name>
    <name evidence="14" type="ORF">HMPREF1476_01984</name>
</gene>
<reference evidence="14 15" key="1">
    <citation type="submission" date="2013-04" db="EMBL/GenBank/DDBJ databases">
        <title>The Genome Sequence of Sutterella wadsworthensis HGA0223.</title>
        <authorList>
            <consortium name="The Broad Institute Genomics Platform"/>
            <person name="Earl A."/>
            <person name="Ward D."/>
            <person name="Feldgarden M."/>
            <person name="Gevers D."/>
            <person name="Schmidt T.M."/>
            <person name="Dover J."/>
            <person name="Dai D."/>
            <person name="Walker B."/>
            <person name="Young S."/>
            <person name="Zeng Q."/>
            <person name="Gargeya S."/>
            <person name="Fitzgerald M."/>
            <person name="Haas B."/>
            <person name="Abouelleil A."/>
            <person name="Allen A.W."/>
            <person name="Alvarado L."/>
            <person name="Arachchi H.M."/>
            <person name="Berlin A.M."/>
            <person name="Chapman S.B."/>
            <person name="Gainer-Dewar J."/>
            <person name="Goldberg J."/>
            <person name="Griggs A."/>
            <person name="Gujja S."/>
            <person name="Hansen M."/>
            <person name="Howarth C."/>
            <person name="Imamovic A."/>
            <person name="Ireland A."/>
            <person name="Larimer J."/>
            <person name="McCowan C."/>
            <person name="Murphy C."/>
            <person name="Pearson M."/>
            <person name="Poon T.W."/>
            <person name="Priest M."/>
            <person name="Roberts A."/>
            <person name="Saif S."/>
            <person name="Shea T."/>
            <person name="Sisk P."/>
            <person name="Sykes S."/>
            <person name="Wortman J."/>
            <person name="Nusbaum C."/>
            <person name="Birren B."/>
        </authorList>
    </citation>
    <scope>NUCLEOTIDE SEQUENCE [LARGE SCALE GENOMIC DNA]</scope>
    <source>
        <strain evidence="14 15">HGA0223</strain>
    </source>
</reference>
<dbReference type="Proteomes" id="UP000014400">
    <property type="component" value="Unassembled WGS sequence"/>
</dbReference>
<evidence type="ECO:0000256" key="7">
    <source>
        <dbReference type="ARBA" id="ARBA00041129"/>
    </source>
</evidence>
<evidence type="ECO:0000256" key="2">
    <source>
        <dbReference type="ARBA" id="ARBA00022603"/>
    </source>
</evidence>
<keyword evidence="2 11" id="KW-0489">Methyltransferase</keyword>
<accession>S3B924</accession>
<comment type="caution">
    <text evidence="14">The sequence shown here is derived from an EMBL/GenBank/DDBJ whole genome shotgun (WGS) entry which is preliminary data.</text>
</comment>
<dbReference type="GO" id="GO:0005737">
    <property type="term" value="C:cytoplasm"/>
    <property type="evidence" value="ECO:0007669"/>
    <property type="project" value="UniProtKB-SubCell"/>
</dbReference>
<comment type="function">
    <text evidence="5 11">Specifically methylates the uridine in position 2552 of 23S rRNA at the 2'-O position of the ribose in the fully assembled 50S ribosomal subunit.</text>
</comment>
<comment type="subcellular location">
    <subcellularLocation>
        <location evidence="11">Cytoplasm</location>
    </subcellularLocation>
</comment>
<sequence length="217" mass="23982">MPVATKKLRSNRAWIERHINDPFVKRSRAEGYRARSVYKLIELDEKEHLLKPGSTVVDLGSAPGSWTQVVRERLAGPDGSVRGRIIAMDILPMDPIDDVYFLQGDFREQEVADKLAEILNGDKVDVVLSDMAPNLSGIAAADAARSLLLNELALEFCLEHLAPNGVFVTKAFQGSGYSQYVESLKRVFKKVAAKKPEASRDTSAEVYLVSRGLKAPK</sequence>
<comment type="catalytic activity">
    <reaction evidence="10 11">
        <text>uridine(2552) in 23S rRNA + S-adenosyl-L-methionine = 2'-O-methyluridine(2552) in 23S rRNA + S-adenosyl-L-homocysteine + H(+)</text>
        <dbReference type="Rhea" id="RHEA:42720"/>
        <dbReference type="Rhea" id="RHEA-COMP:10202"/>
        <dbReference type="Rhea" id="RHEA-COMP:10203"/>
        <dbReference type="ChEBI" id="CHEBI:15378"/>
        <dbReference type="ChEBI" id="CHEBI:57856"/>
        <dbReference type="ChEBI" id="CHEBI:59789"/>
        <dbReference type="ChEBI" id="CHEBI:65315"/>
        <dbReference type="ChEBI" id="CHEBI:74478"/>
        <dbReference type="EC" id="2.1.1.166"/>
    </reaction>
</comment>
<proteinExistence type="inferred from homology"/>
<feature type="domain" description="Ribosomal RNA methyltransferase FtsJ" evidence="13">
    <location>
        <begin position="32"/>
        <end position="212"/>
    </location>
</feature>
<protein>
    <recommendedName>
        <fullName evidence="7 11">Ribosomal RNA large subunit methyltransferase E</fullName>
        <ecNumber evidence="6 11">2.1.1.166</ecNumber>
    </recommendedName>
    <alternativeName>
        <fullName evidence="9 11">23S rRNA Um2552 methyltransferase</fullName>
    </alternativeName>
    <alternativeName>
        <fullName evidence="8 11">rRNA (uridine-2'-O-)-methyltransferase</fullName>
    </alternativeName>
</protein>
<evidence type="ECO:0000256" key="6">
    <source>
        <dbReference type="ARBA" id="ARBA00038861"/>
    </source>
</evidence>
<feature type="binding site" evidence="11">
    <location>
        <position position="66"/>
    </location>
    <ligand>
        <name>S-adenosyl-L-methionine</name>
        <dbReference type="ChEBI" id="CHEBI:59789"/>
    </ligand>
</feature>
<evidence type="ECO:0000256" key="3">
    <source>
        <dbReference type="ARBA" id="ARBA00022679"/>
    </source>
</evidence>
<evidence type="ECO:0000256" key="5">
    <source>
        <dbReference type="ARBA" id="ARBA00037569"/>
    </source>
</evidence>
<dbReference type="eggNOG" id="COG0293">
    <property type="taxonomic scope" value="Bacteria"/>
</dbReference>
<evidence type="ECO:0000256" key="1">
    <source>
        <dbReference type="ARBA" id="ARBA00022552"/>
    </source>
</evidence>
<feature type="binding site" evidence="11">
    <location>
        <position position="130"/>
    </location>
    <ligand>
        <name>S-adenosyl-L-methionine</name>
        <dbReference type="ChEBI" id="CHEBI:59789"/>
    </ligand>
</feature>
<evidence type="ECO:0000256" key="10">
    <source>
        <dbReference type="ARBA" id="ARBA00048970"/>
    </source>
</evidence>
<dbReference type="HOGENOM" id="CLU_009422_4_1_4"/>
<dbReference type="PATRIC" id="fig|1203554.3.peg.2062"/>
<evidence type="ECO:0000313" key="15">
    <source>
        <dbReference type="Proteomes" id="UP000014400"/>
    </source>
</evidence>
<evidence type="ECO:0000256" key="8">
    <source>
        <dbReference type="ARBA" id="ARBA00041995"/>
    </source>
</evidence>
<dbReference type="STRING" id="1203554.HMPREF1476_01984"/>
<dbReference type="AlphaFoldDB" id="S3B924"/>
<dbReference type="PANTHER" id="PTHR10920">
    <property type="entry name" value="RIBOSOMAL RNA METHYLTRANSFERASE"/>
    <property type="match status" value="1"/>
</dbReference>